<feature type="domain" description="Prokaryotic E2 family B" evidence="2">
    <location>
        <begin position="38"/>
        <end position="134"/>
    </location>
</feature>
<dbReference type="Pfam" id="PF14461">
    <property type="entry name" value="Prok-E2_B"/>
    <property type="match status" value="1"/>
</dbReference>
<evidence type="ECO:0000313" key="3">
    <source>
        <dbReference type="EMBL" id="MES0873268.1"/>
    </source>
</evidence>
<dbReference type="EMBL" id="JBEPIJ010000004">
    <property type="protein sequence ID" value="MES0873268.1"/>
    <property type="molecule type" value="Genomic_DNA"/>
</dbReference>
<dbReference type="InterPro" id="IPR000594">
    <property type="entry name" value="ThiF_NAD_FAD-bd"/>
</dbReference>
<dbReference type="Gene3D" id="3.40.50.720">
    <property type="entry name" value="NAD(P)-binding Rossmann-like Domain"/>
    <property type="match status" value="1"/>
</dbReference>
<protein>
    <submittedName>
        <fullName evidence="3">ThiF family adenylyltransferase</fullName>
    </submittedName>
</protein>
<dbReference type="InterPro" id="IPR035985">
    <property type="entry name" value="Ubiquitin-activating_enz"/>
</dbReference>
<organism evidence="3 4">
    <name type="scientific">Sinimarinibacterium thermocellulolyticum</name>
    <dbReference type="NCBI Taxonomy" id="3170016"/>
    <lineage>
        <taxon>Bacteria</taxon>
        <taxon>Pseudomonadati</taxon>
        <taxon>Pseudomonadota</taxon>
        <taxon>Gammaproteobacteria</taxon>
        <taxon>Nevskiales</taxon>
        <taxon>Nevskiaceae</taxon>
        <taxon>Sinimarinibacterium</taxon>
    </lineage>
</organism>
<name>A0ABV2A7N5_9GAMM</name>
<reference evidence="3 4" key="1">
    <citation type="submission" date="2024-06" db="EMBL/GenBank/DDBJ databases">
        <authorList>
            <person name="Li Z."/>
            <person name="Jiang Y."/>
        </authorList>
    </citation>
    <scope>NUCLEOTIDE SEQUENCE [LARGE SCALE GENOMIC DNA]</scope>
    <source>
        <strain evidence="3 4">HSW-8</strain>
    </source>
</reference>
<comment type="caution">
    <text evidence="3">The sequence shown here is derived from an EMBL/GenBank/DDBJ whole genome shotgun (WGS) entry which is preliminary data.</text>
</comment>
<evidence type="ECO:0000259" key="1">
    <source>
        <dbReference type="Pfam" id="PF00899"/>
    </source>
</evidence>
<dbReference type="RefSeq" id="WP_352887818.1">
    <property type="nucleotide sequence ID" value="NZ_JBEPIJ010000004.1"/>
</dbReference>
<dbReference type="Pfam" id="PF00899">
    <property type="entry name" value="ThiF"/>
    <property type="match status" value="1"/>
</dbReference>
<keyword evidence="4" id="KW-1185">Reference proteome</keyword>
<dbReference type="GO" id="GO:0016779">
    <property type="term" value="F:nucleotidyltransferase activity"/>
    <property type="evidence" value="ECO:0007669"/>
    <property type="project" value="UniProtKB-KW"/>
</dbReference>
<accession>A0ABV2A7N5</accession>
<dbReference type="InterPro" id="IPR032701">
    <property type="entry name" value="Prok-E2_B_dom"/>
</dbReference>
<evidence type="ECO:0000313" key="4">
    <source>
        <dbReference type="Proteomes" id="UP001465331"/>
    </source>
</evidence>
<feature type="domain" description="THIF-type NAD/FAD binding fold" evidence="1">
    <location>
        <begin position="316"/>
        <end position="474"/>
    </location>
</feature>
<proteinExistence type="predicted"/>
<dbReference type="Proteomes" id="UP001465331">
    <property type="component" value="Unassembled WGS sequence"/>
</dbReference>
<dbReference type="SUPFAM" id="SSF69572">
    <property type="entry name" value="Activating enzymes of the ubiquitin-like proteins"/>
    <property type="match status" value="1"/>
</dbReference>
<evidence type="ECO:0000259" key="2">
    <source>
        <dbReference type="Pfam" id="PF14461"/>
    </source>
</evidence>
<gene>
    <name evidence="3" type="ORF">ABSH63_04470</name>
</gene>
<sequence length="561" mass="62641">MLDAQTLGEVLRALNSRGFSARRSRGARRVFEGPLKLSRGTVPVRLVVEDWEFLDYPRIQLLDRPSFLPELLPHVTADGDFCYLRPESLVLDRFNPVGAILLCIAEARDVLDGLVRNPAKQAKDIQDEFLAYWAINQRWTWKLLVGTVDDGASQAPVFRLKRDEQQLRVASTSSDEVRALASSIGYPTVEDSSSYFRILRSTVYPAAPAKNLPATVKELFAYFKTWDPALNRELQVFLEHDKDYLGFKGLMLAIETPAGWLGVSFKFDELVRQGYRRKPAHFKNWLHNAGGRTEITRIVVEDVSPKFVHSRNLMFRDLTDKKITLVGCGAIGGFLAKALSGMGAGRGRRGALMLHDPGTIGPENVGRHYLGMNSWGLPKAEAMADDLRRQFPGIVVESKVGAVSLNQKLLMTDLLIDATGKEAVSEMLNHYRLAANRTVPPFLFVSVRGNGEAVQALWTDDRRYACFRCLRRPPGPHYFQDRFKLLNASPIEGFKGCQAFTPYAVSAPMSAAALATDMVADWLKGNVSPRFRTRAMERADVNQVKNKDLEPIAGCPACQAR</sequence>
<keyword evidence="3" id="KW-0548">Nucleotidyltransferase</keyword>
<keyword evidence="3" id="KW-0808">Transferase</keyword>